<evidence type="ECO:0000259" key="2">
    <source>
        <dbReference type="Pfam" id="PF03914"/>
    </source>
</evidence>
<protein>
    <submittedName>
        <fullName evidence="3">Nucleolar complex associated 4 homolog</fullName>
    </submittedName>
</protein>
<accession>A0A8C4N733</accession>
<dbReference type="GO" id="GO:0032040">
    <property type="term" value="C:small-subunit processome"/>
    <property type="evidence" value="ECO:0007669"/>
    <property type="project" value="TreeGrafter"/>
</dbReference>
<dbReference type="GeneTree" id="ENSGT00390000016776"/>
<dbReference type="InterPro" id="IPR027193">
    <property type="entry name" value="Noc4"/>
</dbReference>
<dbReference type="InterPro" id="IPR005612">
    <property type="entry name" value="CCAAT-binding_factor"/>
</dbReference>
<dbReference type="PANTHER" id="PTHR12455">
    <property type="entry name" value="NUCLEOLAR COMPLEX PROTEIN 4"/>
    <property type="match status" value="1"/>
</dbReference>
<proteinExistence type="inferred from homology"/>
<reference evidence="3" key="2">
    <citation type="submission" date="2025-09" db="UniProtKB">
        <authorList>
            <consortium name="Ensembl"/>
        </authorList>
    </citation>
    <scope>IDENTIFICATION</scope>
</reference>
<evidence type="ECO:0000256" key="1">
    <source>
        <dbReference type="ARBA" id="ARBA00007797"/>
    </source>
</evidence>
<evidence type="ECO:0000313" key="3">
    <source>
        <dbReference type="Ensembl" id="ENSEBUP00000002571.1"/>
    </source>
</evidence>
<dbReference type="AlphaFoldDB" id="A0A8C4N733"/>
<dbReference type="OMA" id="YYNNIVT"/>
<dbReference type="GO" id="GO:0030692">
    <property type="term" value="C:Noc4p-Nop14p complex"/>
    <property type="evidence" value="ECO:0007669"/>
    <property type="project" value="TreeGrafter"/>
</dbReference>
<evidence type="ECO:0000313" key="4">
    <source>
        <dbReference type="Proteomes" id="UP000694388"/>
    </source>
</evidence>
<reference evidence="3" key="1">
    <citation type="submission" date="2025-08" db="UniProtKB">
        <authorList>
            <consortium name="Ensembl"/>
        </authorList>
    </citation>
    <scope>IDENTIFICATION</scope>
</reference>
<comment type="similarity">
    <text evidence="1">Belongs to the CBF/MAK21 family.</text>
</comment>
<keyword evidence="4" id="KW-1185">Reference proteome</keyword>
<dbReference type="Proteomes" id="UP000694388">
    <property type="component" value="Unplaced"/>
</dbReference>
<sequence length="450" mass="51831">MHLLLLFSTSTHRVIKCLFTEEFSPEDQYKIWIRRRYNECSSHLLTLMMHSSAPVQELALCTLMRFVQAEGSYPLESPGDVSPAFPMVLLKAVVDQMLVEDVHTTALLTRFQEFLEFTDVVYYTMSVIRASLAGKQGLAPSYLEKLLVLLSALHPLAAGGQTKFFISWEDSIKKNKCCDVKEHSKGFENLWLHFLKNRLPRNLYKRVLVLLPDHVIPFMRKPPLLIDFLTVAYNVGGAVSLLALKGLFILMHQHNLEYPDFYRKLYNLFEPSVLNTKYRANFFKLANVFLSSTHLPAYLVGAFVKRLSRLSLVAPPHSLLLIMPFIYNLLRRHPACRVLLHRPDGPTDLEKDPYLMDEDDPMKSHALESSLWEIQTMQNHFHPTVAQEALAAGHPLPEKEQELTDLLEMGPQQLFEREFKKTLRHVPLEFLSPSGLLNKKDDMLALYWTL</sequence>
<dbReference type="Pfam" id="PF03914">
    <property type="entry name" value="CBF"/>
    <property type="match status" value="1"/>
</dbReference>
<dbReference type="PANTHER" id="PTHR12455:SF0">
    <property type="entry name" value="NUCLEOLAR COMPLEX PROTEIN 4 HOMOLOG"/>
    <property type="match status" value="1"/>
</dbReference>
<organism evidence="3 4">
    <name type="scientific">Eptatretus burgeri</name>
    <name type="common">Inshore hagfish</name>
    <dbReference type="NCBI Taxonomy" id="7764"/>
    <lineage>
        <taxon>Eukaryota</taxon>
        <taxon>Metazoa</taxon>
        <taxon>Chordata</taxon>
        <taxon>Craniata</taxon>
        <taxon>Vertebrata</taxon>
        <taxon>Cyclostomata</taxon>
        <taxon>Myxini</taxon>
        <taxon>Myxiniformes</taxon>
        <taxon>Myxinidae</taxon>
        <taxon>Eptatretinae</taxon>
        <taxon>Eptatretus</taxon>
    </lineage>
</organism>
<dbReference type="Ensembl" id="ENSEBUT00000002927.1">
    <property type="protein sequence ID" value="ENSEBUP00000002571.1"/>
    <property type="gene ID" value="ENSEBUG00000001980.1"/>
</dbReference>
<feature type="domain" description="CCAAT-binding factor" evidence="2">
    <location>
        <begin position="240"/>
        <end position="387"/>
    </location>
</feature>
<dbReference type="GO" id="GO:0042254">
    <property type="term" value="P:ribosome biogenesis"/>
    <property type="evidence" value="ECO:0007669"/>
    <property type="project" value="InterPro"/>
</dbReference>
<name>A0A8C4N733_EPTBU</name>